<sequence length="172" mass="20551">MSFLNCFPLKYLILDASHSILQKFSLLSKTLQQNLTEFTGLSNDLLRTYEEEFNLDISKTSGGHRRYIEKDINTFVSIKQKVQEHQVVSNLEKKLEQQTTLIQDLNEKLEKSIMLQMEMVKQMQELKQEKKQLEQIVENRNQDLINTLIEEKRKDREEREIKKTLFQRLFGR</sequence>
<dbReference type="AlphaFoldDB" id="A0A9W3SZX6"/>
<dbReference type="GO" id="GO:0006355">
    <property type="term" value="P:regulation of DNA-templated transcription"/>
    <property type="evidence" value="ECO:0007669"/>
    <property type="project" value="InterPro"/>
</dbReference>
<feature type="domain" description="HTH merR-type" evidence="2">
    <location>
        <begin position="39"/>
        <end position="82"/>
    </location>
</feature>
<feature type="coiled-coil region" evidence="1">
    <location>
        <begin position="88"/>
        <end position="143"/>
    </location>
</feature>
<protein>
    <recommendedName>
        <fullName evidence="2">HTH merR-type domain-containing protein</fullName>
    </recommendedName>
</protein>
<dbReference type="EMBL" id="CP015253">
    <property type="protein sequence ID" value="AOM14563.1"/>
    <property type="molecule type" value="Genomic_DNA"/>
</dbReference>
<geneLocation type="plasmid" evidence="3 4">
    <name>p113275</name>
</geneLocation>
<proteinExistence type="predicted"/>
<accession>A0A9W3SZX6</accession>
<dbReference type="Gene3D" id="1.10.1660.10">
    <property type="match status" value="1"/>
</dbReference>
<keyword evidence="1" id="KW-0175">Coiled coil</keyword>
<evidence type="ECO:0000313" key="4">
    <source>
        <dbReference type="Proteomes" id="UP000192743"/>
    </source>
</evidence>
<dbReference type="SUPFAM" id="SSF46955">
    <property type="entry name" value="Putative DNA-binding domain"/>
    <property type="match status" value="1"/>
</dbReference>
<dbReference type="GO" id="GO:0003677">
    <property type="term" value="F:DNA binding"/>
    <property type="evidence" value="ECO:0007669"/>
    <property type="project" value="InterPro"/>
</dbReference>
<evidence type="ECO:0000313" key="3">
    <source>
        <dbReference type="EMBL" id="AOM14563.1"/>
    </source>
</evidence>
<organism evidence="3 4">
    <name type="scientific">Bacillus thuringiensis Bt18247</name>
    <dbReference type="NCBI Taxonomy" id="1423143"/>
    <lineage>
        <taxon>Bacteria</taxon>
        <taxon>Bacillati</taxon>
        <taxon>Bacillota</taxon>
        <taxon>Bacilli</taxon>
        <taxon>Bacillales</taxon>
        <taxon>Bacillaceae</taxon>
        <taxon>Bacillus</taxon>
        <taxon>Bacillus cereus group</taxon>
    </lineage>
</organism>
<dbReference type="InterPro" id="IPR009061">
    <property type="entry name" value="DNA-bd_dom_put_sf"/>
</dbReference>
<dbReference type="InterPro" id="IPR000551">
    <property type="entry name" value="MerR-type_HTH_dom"/>
</dbReference>
<gene>
    <name evidence="3" type="ORF">BTI247_62330</name>
</gene>
<dbReference type="Pfam" id="PF13411">
    <property type="entry name" value="MerR_1"/>
    <property type="match status" value="1"/>
</dbReference>
<name>A0A9W3SZX6_BACTU</name>
<evidence type="ECO:0000259" key="2">
    <source>
        <dbReference type="Pfam" id="PF13411"/>
    </source>
</evidence>
<evidence type="ECO:0000256" key="1">
    <source>
        <dbReference type="SAM" id="Coils"/>
    </source>
</evidence>
<keyword evidence="3" id="KW-0614">Plasmid</keyword>
<dbReference type="Proteomes" id="UP000192743">
    <property type="component" value="Plasmid p113275"/>
</dbReference>
<reference evidence="3 4" key="1">
    <citation type="submission" date="2016-02" db="EMBL/GenBank/DDBJ databases">
        <title>Comparative analysis of three nematocidal Bacillus thuringiensis strains.</title>
        <authorList>
            <person name="Hollensteiner J."/>
            <person name="Kloesener M."/>
            <person name="Bunk B."/>
            <person name="Sproeer C."/>
            <person name="Rosenstiel P."/>
            <person name="Schulte-Iserlohe R."/>
            <person name="Schulenburg H."/>
            <person name="Liesegang H."/>
        </authorList>
    </citation>
    <scope>NUCLEOTIDE SEQUENCE [LARGE SCALE GENOMIC DNA]</scope>
    <source>
        <strain evidence="3 4">Bt18247</strain>
        <plasmid evidence="3 4">p113275</plasmid>
    </source>
</reference>